<dbReference type="Proteomes" id="UP001596154">
    <property type="component" value="Unassembled WGS sequence"/>
</dbReference>
<evidence type="ECO:0000313" key="3">
    <source>
        <dbReference type="Proteomes" id="UP001596154"/>
    </source>
</evidence>
<gene>
    <name evidence="2" type="ORF">ACFPZJ_13040</name>
</gene>
<accession>A0ABW0UP30</accession>
<organism evidence="2 3">
    <name type="scientific">Streptomyces bullii</name>
    <dbReference type="NCBI Taxonomy" id="349910"/>
    <lineage>
        <taxon>Bacteria</taxon>
        <taxon>Bacillati</taxon>
        <taxon>Actinomycetota</taxon>
        <taxon>Actinomycetes</taxon>
        <taxon>Kitasatosporales</taxon>
        <taxon>Streptomycetaceae</taxon>
        <taxon>Streptomyces</taxon>
    </lineage>
</organism>
<keyword evidence="3" id="KW-1185">Reference proteome</keyword>
<proteinExistence type="predicted"/>
<protein>
    <recommendedName>
        <fullName evidence="4">Replication protein</fullName>
    </recommendedName>
</protein>
<evidence type="ECO:0000313" key="2">
    <source>
        <dbReference type="EMBL" id="MFC5634685.1"/>
    </source>
</evidence>
<name>A0ABW0UP30_9ACTN</name>
<dbReference type="EMBL" id="JBHSNY010000004">
    <property type="protein sequence ID" value="MFC5634685.1"/>
    <property type="molecule type" value="Genomic_DNA"/>
</dbReference>
<evidence type="ECO:0000256" key="1">
    <source>
        <dbReference type="SAM" id="MobiDB-lite"/>
    </source>
</evidence>
<reference evidence="3" key="1">
    <citation type="journal article" date="2019" name="Int. J. Syst. Evol. Microbiol.">
        <title>The Global Catalogue of Microorganisms (GCM) 10K type strain sequencing project: providing services to taxonomists for standard genome sequencing and annotation.</title>
        <authorList>
            <consortium name="The Broad Institute Genomics Platform"/>
            <consortium name="The Broad Institute Genome Sequencing Center for Infectious Disease"/>
            <person name="Wu L."/>
            <person name="Ma J."/>
        </authorList>
    </citation>
    <scope>NUCLEOTIDE SEQUENCE [LARGE SCALE GENOMIC DNA]</scope>
    <source>
        <strain evidence="3">CGMCC 4.7248</strain>
    </source>
</reference>
<comment type="caution">
    <text evidence="2">The sequence shown here is derived from an EMBL/GenBank/DDBJ whole genome shotgun (WGS) entry which is preliminary data.</text>
</comment>
<feature type="compositionally biased region" description="Basic and acidic residues" evidence="1">
    <location>
        <begin position="95"/>
        <end position="106"/>
    </location>
</feature>
<sequence>MKLFGEFWLSYPKSRNKDATLTAWRAAIANGADPRQIIAAAVAYAREKQGEDFRYVKYSVNWLRERRYDDDYAPEPAGRPQLRAVSGGWQPFKNPENHDVYDEPLI</sequence>
<evidence type="ECO:0008006" key="4">
    <source>
        <dbReference type="Google" id="ProtNLM"/>
    </source>
</evidence>
<feature type="region of interest" description="Disordered" evidence="1">
    <location>
        <begin position="73"/>
        <end position="106"/>
    </location>
</feature>